<dbReference type="EMBL" id="BFAD01000002">
    <property type="protein sequence ID" value="GBE79688.1"/>
    <property type="molecule type" value="Genomic_DNA"/>
</dbReference>
<comment type="caution">
    <text evidence="9">The sequence shown here is derived from an EMBL/GenBank/DDBJ whole genome shotgun (WGS) entry which is preliminary data.</text>
</comment>
<comment type="similarity">
    <text evidence="2 6">Belongs to the OXA1/ALB3/YidC family.</text>
</comment>
<evidence type="ECO:0000256" key="6">
    <source>
        <dbReference type="RuleBase" id="RU003945"/>
    </source>
</evidence>
<gene>
    <name evidence="9" type="ORF">SCP_0208880</name>
</gene>
<keyword evidence="3 6" id="KW-0812">Transmembrane</keyword>
<feature type="transmembrane region" description="Helical" evidence="7">
    <location>
        <begin position="256"/>
        <end position="275"/>
    </location>
</feature>
<dbReference type="GO" id="GO:0033617">
    <property type="term" value="P:mitochondrial respiratory chain complex IV assembly"/>
    <property type="evidence" value="ECO:0007669"/>
    <property type="project" value="TreeGrafter"/>
</dbReference>
<dbReference type="GO" id="GO:0032979">
    <property type="term" value="P:protein insertion into mitochondrial inner membrane from matrix"/>
    <property type="evidence" value="ECO:0007669"/>
    <property type="project" value="TreeGrafter"/>
</dbReference>
<dbReference type="OrthoDB" id="2436667at2759"/>
<dbReference type="PANTHER" id="PTHR12428">
    <property type="entry name" value="OXA1"/>
    <property type="match status" value="1"/>
</dbReference>
<name>A0A401GBY1_9APHY</name>
<dbReference type="Proteomes" id="UP000287166">
    <property type="component" value="Unassembled WGS sequence"/>
</dbReference>
<dbReference type="Pfam" id="PF02096">
    <property type="entry name" value="60KD_IMP"/>
    <property type="match status" value="1"/>
</dbReference>
<proteinExistence type="inferred from homology"/>
<organism evidence="9 10">
    <name type="scientific">Sparassis crispa</name>
    <dbReference type="NCBI Taxonomy" id="139825"/>
    <lineage>
        <taxon>Eukaryota</taxon>
        <taxon>Fungi</taxon>
        <taxon>Dikarya</taxon>
        <taxon>Basidiomycota</taxon>
        <taxon>Agaricomycotina</taxon>
        <taxon>Agaricomycetes</taxon>
        <taxon>Polyporales</taxon>
        <taxon>Sparassidaceae</taxon>
        <taxon>Sparassis</taxon>
    </lineage>
</organism>
<feature type="domain" description="Membrane insertase YidC/Oxa/ALB C-terminal" evidence="8">
    <location>
        <begin position="62"/>
        <end position="297"/>
    </location>
</feature>
<comment type="subcellular location">
    <subcellularLocation>
        <location evidence="1 6">Membrane</location>
        <topology evidence="1 6">Multi-pass membrane protein</topology>
    </subcellularLocation>
</comment>
<evidence type="ECO:0000256" key="4">
    <source>
        <dbReference type="ARBA" id="ARBA00022989"/>
    </source>
</evidence>
<dbReference type="STRING" id="139825.A0A401GBY1"/>
<reference evidence="9 10" key="1">
    <citation type="journal article" date="2018" name="Sci. Rep.">
        <title>Genome sequence of the cauliflower mushroom Sparassis crispa (Hanabiratake) and its association with beneficial usage.</title>
        <authorList>
            <person name="Kiyama R."/>
            <person name="Furutani Y."/>
            <person name="Kawaguchi K."/>
            <person name="Nakanishi T."/>
        </authorList>
    </citation>
    <scope>NUCLEOTIDE SEQUENCE [LARGE SCALE GENOMIC DNA]</scope>
</reference>
<protein>
    <recommendedName>
        <fullName evidence="8">Membrane insertase YidC/Oxa/ALB C-terminal domain-containing protein</fullName>
    </recommendedName>
</protein>
<dbReference type="InterPro" id="IPR001708">
    <property type="entry name" value="YidC/ALB3/OXA1/COX18"/>
</dbReference>
<dbReference type="GO" id="GO:0005743">
    <property type="term" value="C:mitochondrial inner membrane"/>
    <property type="evidence" value="ECO:0007669"/>
    <property type="project" value="TreeGrafter"/>
</dbReference>
<accession>A0A401GBY1</accession>
<evidence type="ECO:0000256" key="3">
    <source>
        <dbReference type="ARBA" id="ARBA00022692"/>
    </source>
</evidence>
<dbReference type="PANTHER" id="PTHR12428:SF65">
    <property type="entry name" value="CYTOCHROME C OXIDASE ASSEMBLY PROTEIN COX18, MITOCHONDRIAL"/>
    <property type="match status" value="1"/>
</dbReference>
<evidence type="ECO:0000256" key="5">
    <source>
        <dbReference type="ARBA" id="ARBA00023136"/>
    </source>
</evidence>
<evidence type="ECO:0000259" key="8">
    <source>
        <dbReference type="Pfam" id="PF02096"/>
    </source>
</evidence>
<evidence type="ECO:0000256" key="7">
    <source>
        <dbReference type="SAM" id="Phobius"/>
    </source>
</evidence>
<evidence type="ECO:0000313" key="10">
    <source>
        <dbReference type="Proteomes" id="UP000287166"/>
    </source>
</evidence>
<dbReference type="RefSeq" id="XP_027610601.1">
    <property type="nucleotide sequence ID" value="XM_027754800.1"/>
</dbReference>
<dbReference type="InParanoid" id="A0A401GBY1"/>
<evidence type="ECO:0000256" key="2">
    <source>
        <dbReference type="ARBA" id="ARBA00009877"/>
    </source>
</evidence>
<dbReference type="GeneID" id="38776605"/>
<feature type="transmembrane region" description="Helical" evidence="7">
    <location>
        <begin position="61"/>
        <end position="84"/>
    </location>
</feature>
<dbReference type="InterPro" id="IPR028055">
    <property type="entry name" value="YidC/Oxa/ALB_C"/>
</dbReference>
<evidence type="ECO:0000313" key="9">
    <source>
        <dbReference type="EMBL" id="GBE79688.1"/>
    </source>
</evidence>
<dbReference type="AlphaFoldDB" id="A0A401GBY1"/>
<sequence length="324" mass="36148">MLATRTALRSSSRYSAPTTKIRHECSSRASRTFISAAVQGLSEQFLDLAIALPLPPSLPPYSTTILLVTVVSRLIFTVPFSVWAKNRQWKAENLVAPQLQQEAPQMRQKVIDDMKRGNYRGDSDEAIKKEMQKRARALLKTRRAELNSLHGCSPIPTVVIPPLTQLPLFVGFSMMLSRISHPPTVLDSESFFTLTSLAHSDPTVTLPIVLGLVTLANVESAHWFLSATALERQKKVEQWTADRRAKGEVVVEPRKIVQTALRSLSIARILIAAVVPGTIQLYWVASASFGLVQTWIFDWYDARRARRLTQSRPSGLPKSHSINS</sequence>
<evidence type="ECO:0000256" key="1">
    <source>
        <dbReference type="ARBA" id="ARBA00004141"/>
    </source>
</evidence>
<dbReference type="FunCoup" id="A0A401GBY1">
    <property type="interactions" value="40"/>
</dbReference>
<keyword evidence="4 7" id="KW-1133">Transmembrane helix</keyword>
<dbReference type="GO" id="GO:0032977">
    <property type="term" value="F:membrane insertase activity"/>
    <property type="evidence" value="ECO:0007669"/>
    <property type="project" value="InterPro"/>
</dbReference>
<keyword evidence="5 7" id="KW-0472">Membrane</keyword>
<keyword evidence="10" id="KW-1185">Reference proteome</keyword>